<feature type="compositionally biased region" description="Low complexity" evidence="1">
    <location>
        <begin position="1"/>
        <end position="26"/>
    </location>
</feature>
<gene>
    <name evidence="2" type="ORF">PYX00_001621</name>
</gene>
<name>A0AAW2IEI4_9NEOP</name>
<organism evidence="2">
    <name type="scientific">Menopon gallinae</name>
    <name type="common">poultry shaft louse</name>
    <dbReference type="NCBI Taxonomy" id="328185"/>
    <lineage>
        <taxon>Eukaryota</taxon>
        <taxon>Metazoa</taxon>
        <taxon>Ecdysozoa</taxon>
        <taxon>Arthropoda</taxon>
        <taxon>Hexapoda</taxon>
        <taxon>Insecta</taxon>
        <taxon>Pterygota</taxon>
        <taxon>Neoptera</taxon>
        <taxon>Paraneoptera</taxon>
        <taxon>Psocodea</taxon>
        <taxon>Troctomorpha</taxon>
        <taxon>Phthiraptera</taxon>
        <taxon>Amblycera</taxon>
        <taxon>Menoponidae</taxon>
        <taxon>Menopon</taxon>
    </lineage>
</organism>
<proteinExistence type="predicted"/>
<comment type="caution">
    <text evidence="2">The sequence shown here is derived from an EMBL/GenBank/DDBJ whole genome shotgun (WGS) entry which is preliminary data.</text>
</comment>
<sequence>MQNLLSVTTRTRTTSTTLTSKTGTTSEVGTTVNPEYGPNRLLRQLNRDTASETWHNSVFGNLGNRRNRNSENPSEISTISAGQNNHAVEITPTTNVEGFQTKPYPEGFEMGTALQQPRITHSIIITVGKCKAGGFTGDLDFRLIFPKASF</sequence>
<reference evidence="2" key="1">
    <citation type="journal article" date="2024" name="Gigascience">
        <title>Chromosome-level genome of the poultry shaft louse Menopon gallinae provides insight into the host-switching and adaptive evolution of parasitic lice.</title>
        <authorList>
            <person name="Xu Y."/>
            <person name="Ma L."/>
            <person name="Liu S."/>
            <person name="Liang Y."/>
            <person name="Liu Q."/>
            <person name="He Z."/>
            <person name="Tian L."/>
            <person name="Duan Y."/>
            <person name="Cai W."/>
            <person name="Li H."/>
            <person name="Song F."/>
        </authorList>
    </citation>
    <scope>NUCLEOTIDE SEQUENCE</scope>
    <source>
        <strain evidence="2">Cailab_2023a</strain>
    </source>
</reference>
<feature type="region of interest" description="Disordered" evidence="1">
    <location>
        <begin position="59"/>
        <end position="80"/>
    </location>
</feature>
<evidence type="ECO:0000256" key="1">
    <source>
        <dbReference type="SAM" id="MobiDB-lite"/>
    </source>
</evidence>
<protein>
    <submittedName>
        <fullName evidence="2">Uncharacterized protein</fullName>
    </submittedName>
</protein>
<dbReference type="EMBL" id="JARGDH010000001">
    <property type="protein sequence ID" value="KAL0280281.1"/>
    <property type="molecule type" value="Genomic_DNA"/>
</dbReference>
<accession>A0AAW2IEI4</accession>
<feature type="region of interest" description="Disordered" evidence="1">
    <location>
        <begin position="1"/>
        <end position="38"/>
    </location>
</feature>
<evidence type="ECO:0000313" key="2">
    <source>
        <dbReference type="EMBL" id="KAL0280281.1"/>
    </source>
</evidence>
<feature type="compositionally biased region" description="Polar residues" evidence="1">
    <location>
        <begin position="70"/>
        <end position="80"/>
    </location>
</feature>
<dbReference type="AlphaFoldDB" id="A0AAW2IEI4"/>